<dbReference type="InterPro" id="IPR029039">
    <property type="entry name" value="Flavoprotein-like_sf"/>
</dbReference>
<name>D1Z2A2_METPS</name>
<dbReference type="InterPro" id="IPR008254">
    <property type="entry name" value="Flavodoxin/NO_synth"/>
</dbReference>
<dbReference type="InParanoid" id="D1Z2A2"/>
<dbReference type="STRING" id="304371.MCP_2752"/>
<dbReference type="Gene3D" id="3.40.50.360">
    <property type="match status" value="1"/>
</dbReference>
<dbReference type="GO" id="GO:0009055">
    <property type="term" value="F:electron transfer activity"/>
    <property type="evidence" value="ECO:0007669"/>
    <property type="project" value="InterPro"/>
</dbReference>
<feature type="domain" description="Flavodoxin-like" evidence="1">
    <location>
        <begin position="4"/>
        <end position="139"/>
    </location>
</feature>
<dbReference type="InterPro" id="IPR001226">
    <property type="entry name" value="Flavodoxin_CS"/>
</dbReference>
<dbReference type="eggNOG" id="arCOG00509">
    <property type="taxonomic scope" value="Archaea"/>
</dbReference>
<evidence type="ECO:0000313" key="3">
    <source>
        <dbReference type="Proteomes" id="UP000001882"/>
    </source>
</evidence>
<dbReference type="SUPFAM" id="SSF52218">
    <property type="entry name" value="Flavoproteins"/>
    <property type="match status" value="1"/>
</dbReference>
<sequence>MLDVLIIYDTNTGNTEKAAQEILGGVKESGASVEMKKVDDTTVEDLKAARGIILGSPNIYGNYSGKMRDLVNSKLVQAKPSDKVGAAFGTYKWNDDNLKNLQNDLRWKGVRIVSEGVNVHRHSNGDVVKKLRELGRKVGEEAKKAR</sequence>
<keyword evidence="3" id="KW-1185">Reference proteome</keyword>
<proteinExistence type="predicted"/>
<dbReference type="EMBL" id="AP011532">
    <property type="protein sequence ID" value="BAI62824.1"/>
    <property type="molecule type" value="Genomic_DNA"/>
</dbReference>
<evidence type="ECO:0000259" key="1">
    <source>
        <dbReference type="PROSITE" id="PS50902"/>
    </source>
</evidence>
<dbReference type="OrthoDB" id="147031at2157"/>
<accession>D1Z2A2</accession>
<reference evidence="3" key="3">
    <citation type="journal article" date="2011" name="PLoS ONE">
        <title>Genome sequence of a mesophilic hydrogenotrophic methanogen Methanocella paludicola, the first cultivated representative of the order Methanocellales.</title>
        <authorList>
            <person name="Sakai S."/>
            <person name="Takaki Y."/>
            <person name="Shimamura S."/>
            <person name="Sekine M."/>
            <person name="Tajima T."/>
            <person name="Kosugi H."/>
            <person name="Ichikawa N."/>
            <person name="Tasumi E."/>
            <person name="Hiraki A.T."/>
            <person name="Shimizu A."/>
            <person name="Kato Y."/>
            <person name="Nishiko R."/>
            <person name="Mori K."/>
            <person name="Fujita N."/>
            <person name="Imachi H."/>
            <person name="Takai K."/>
        </authorList>
    </citation>
    <scope>NUCLEOTIDE SEQUENCE [LARGE SCALE GENOMIC DNA]</scope>
    <source>
        <strain evidence="3">DSM 17711 / JCM 13418 / NBRC 101707 / SANAE</strain>
    </source>
</reference>
<dbReference type="PROSITE" id="PS00201">
    <property type="entry name" value="FLAVODOXIN"/>
    <property type="match status" value="1"/>
</dbReference>
<gene>
    <name evidence="2" type="ordered locus">MCP_2752</name>
</gene>
<dbReference type="AlphaFoldDB" id="D1Z2A2"/>
<dbReference type="GO" id="GO:0010181">
    <property type="term" value="F:FMN binding"/>
    <property type="evidence" value="ECO:0007669"/>
    <property type="project" value="InterPro"/>
</dbReference>
<dbReference type="KEGG" id="mpd:MCP_2752"/>
<dbReference type="RefSeq" id="WP_012901498.1">
    <property type="nucleotide sequence ID" value="NC_013665.1"/>
</dbReference>
<dbReference type="GeneID" id="8682454"/>
<reference evidence="2 3" key="1">
    <citation type="journal article" date="2007" name="Appl. Environ. Microbiol.">
        <title>Isolation of key methanogens for global methane emission from rice paddy fields: a novel isolate affiliated with the clone cluster rice cluster I.</title>
        <authorList>
            <person name="Sakai S."/>
            <person name="Imachi H."/>
            <person name="Sekiguchi Y."/>
            <person name="Ohashi A."/>
            <person name="Harada H."/>
            <person name="Kamagata Y."/>
        </authorList>
    </citation>
    <scope>NUCLEOTIDE SEQUENCE [LARGE SCALE GENOMIC DNA]</scope>
    <source>
        <strain evidence="3">DSM 17711 / JCM 13418 / NBRC 101707 / SANAE</strain>
    </source>
</reference>
<organism evidence="2 3">
    <name type="scientific">Methanocella paludicola (strain DSM 17711 / JCM 13418 / NBRC 101707 / SANAE)</name>
    <dbReference type="NCBI Taxonomy" id="304371"/>
    <lineage>
        <taxon>Archaea</taxon>
        <taxon>Methanobacteriati</taxon>
        <taxon>Methanobacteriota</taxon>
        <taxon>Stenosarchaea group</taxon>
        <taxon>Methanomicrobia</taxon>
        <taxon>Methanocellales</taxon>
        <taxon>Methanocellaceae</taxon>
        <taxon>Methanocella</taxon>
    </lineage>
</organism>
<dbReference type="PANTHER" id="PTHR43717:SF1">
    <property type="entry name" value="ANAEROBIC NITRIC OXIDE REDUCTASE FLAVORUBREDOXIN"/>
    <property type="match status" value="1"/>
</dbReference>
<dbReference type="PANTHER" id="PTHR43717">
    <property type="entry name" value="ANAEROBIC NITRIC OXIDE REDUCTASE FLAVORUBREDOXIN"/>
    <property type="match status" value="1"/>
</dbReference>
<evidence type="ECO:0000313" key="2">
    <source>
        <dbReference type="EMBL" id="BAI62824.1"/>
    </source>
</evidence>
<reference evidence="2 3" key="2">
    <citation type="journal article" date="2008" name="Int. J. Syst. Evol. Microbiol.">
        <title>Methanocella paludicola gen. nov., sp. nov., a methane-producing archaeon, the first isolate of the lineage 'Rice Cluster I', and proposal of the new archaeal order Methanocellales ord. nov.</title>
        <authorList>
            <person name="Sakai S."/>
            <person name="Imachi H."/>
            <person name="Hanada S."/>
            <person name="Ohashi A."/>
            <person name="Harada H."/>
            <person name="Kamagata Y."/>
        </authorList>
    </citation>
    <scope>NUCLEOTIDE SEQUENCE [LARGE SCALE GENOMIC DNA]</scope>
    <source>
        <strain evidence="3">DSM 17711 / JCM 13418 / NBRC 101707 / SANAE</strain>
    </source>
</reference>
<dbReference type="Pfam" id="PF00258">
    <property type="entry name" value="Flavodoxin_1"/>
    <property type="match status" value="1"/>
</dbReference>
<dbReference type="PROSITE" id="PS50902">
    <property type="entry name" value="FLAVODOXIN_LIKE"/>
    <property type="match status" value="1"/>
</dbReference>
<dbReference type="Proteomes" id="UP000001882">
    <property type="component" value="Chromosome"/>
</dbReference>
<protein>
    <submittedName>
        <fullName evidence="2">Flavodoxin</fullName>
    </submittedName>
</protein>